<dbReference type="STRING" id="44251.PDUR_26460"/>
<dbReference type="KEGG" id="pdu:PDUR_26460"/>
<dbReference type="OrthoDB" id="1894469at2"/>
<dbReference type="SUPFAM" id="SSF56317">
    <property type="entry name" value="Carbon-nitrogen hydrolase"/>
    <property type="match status" value="1"/>
</dbReference>
<proteinExistence type="predicted"/>
<protein>
    <recommendedName>
        <fullName evidence="3">CN hydrolase domain-containing protein</fullName>
    </recommendedName>
</protein>
<dbReference type="EMBL" id="CP009288">
    <property type="protein sequence ID" value="AIQ15021.1"/>
    <property type="molecule type" value="Genomic_DNA"/>
</dbReference>
<keyword evidence="2" id="KW-1185">Reference proteome</keyword>
<dbReference type="InterPro" id="IPR036526">
    <property type="entry name" value="C-N_Hydrolase_sf"/>
</dbReference>
<evidence type="ECO:0008006" key="3">
    <source>
        <dbReference type="Google" id="ProtNLM"/>
    </source>
</evidence>
<evidence type="ECO:0000313" key="1">
    <source>
        <dbReference type="EMBL" id="AIQ15021.1"/>
    </source>
</evidence>
<gene>
    <name evidence="1" type="ORF">PDUR_26460</name>
</gene>
<reference evidence="1 2" key="1">
    <citation type="submission" date="2014-08" db="EMBL/GenBank/DDBJ databases">
        <title>Comparative genomics of the Paenibacillus odorifer group.</title>
        <authorList>
            <person name="den Bakker H.C."/>
            <person name="Tsai Y.-C."/>
            <person name="Martin N."/>
            <person name="Korlach J."/>
            <person name="Wiedmann M."/>
        </authorList>
    </citation>
    <scope>NUCLEOTIDE SEQUENCE [LARGE SCALE GENOMIC DNA]</scope>
    <source>
        <strain evidence="1 2">DSM 1735</strain>
    </source>
</reference>
<accession>A0A089HSN3</accession>
<evidence type="ECO:0000313" key="2">
    <source>
        <dbReference type="Proteomes" id="UP000029409"/>
    </source>
</evidence>
<sequence>MKILISQPNHEANLEQLQVEIALDYDFDTILFPEGYITNEGSVTKVCEVAKHYKKMIITGYLDNSKKDRALIINQYGEIILERAKSPMNDILYSPSTVEVDGYKIGYLLCVELLQGLLGLEQQEHVRNLSYVAHPIGVGMFSEEQYDEWISEAKKIAIKYNTMIVGTSHADGSFRNCGISIPIAYCIDSTGNHIFISKNDLRTRIINLETKKYEVIERTLV</sequence>
<dbReference type="RefSeq" id="WP_042208702.1">
    <property type="nucleotide sequence ID" value="NZ_CP009288.1"/>
</dbReference>
<name>A0A089HSN3_PAEDU</name>
<dbReference type="Proteomes" id="UP000029409">
    <property type="component" value="Chromosome"/>
</dbReference>
<dbReference type="eggNOG" id="ENOG5030KMM">
    <property type="taxonomic scope" value="Bacteria"/>
</dbReference>
<organism evidence="1 2">
    <name type="scientific">Paenibacillus durus</name>
    <name type="common">Paenibacillus azotofixans</name>
    <dbReference type="NCBI Taxonomy" id="44251"/>
    <lineage>
        <taxon>Bacteria</taxon>
        <taxon>Bacillati</taxon>
        <taxon>Bacillota</taxon>
        <taxon>Bacilli</taxon>
        <taxon>Bacillales</taxon>
        <taxon>Paenibacillaceae</taxon>
        <taxon>Paenibacillus</taxon>
    </lineage>
</organism>
<dbReference type="AlphaFoldDB" id="A0A089HSN3"/>